<proteinExistence type="predicted"/>
<dbReference type="EMBL" id="MU865959">
    <property type="protein sequence ID" value="KAK4446209.1"/>
    <property type="molecule type" value="Genomic_DNA"/>
</dbReference>
<keyword evidence="3" id="KW-1185">Reference proteome</keyword>
<evidence type="ECO:0000256" key="1">
    <source>
        <dbReference type="SAM" id="SignalP"/>
    </source>
</evidence>
<dbReference type="AlphaFoldDB" id="A0AAV9GBK4"/>
<feature type="signal peptide" evidence="1">
    <location>
        <begin position="1"/>
        <end position="19"/>
    </location>
</feature>
<feature type="chain" id="PRO_5043608802" evidence="1">
    <location>
        <begin position="20"/>
        <end position="115"/>
    </location>
</feature>
<gene>
    <name evidence="2" type="ORF">QBC34DRAFT_383633</name>
</gene>
<keyword evidence="1" id="KW-0732">Signal</keyword>
<evidence type="ECO:0000313" key="2">
    <source>
        <dbReference type="EMBL" id="KAK4446209.1"/>
    </source>
</evidence>
<dbReference type="Proteomes" id="UP001321760">
    <property type="component" value="Unassembled WGS sequence"/>
</dbReference>
<evidence type="ECO:0000313" key="3">
    <source>
        <dbReference type="Proteomes" id="UP001321760"/>
    </source>
</evidence>
<reference evidence="2" key="2">
    <citation type="submission" date="2023-05" db="EMBL/GenBank/DDBJ databases">
        <authorList>
            <consortium name="Lawrence Berkeley National Laboratory"/>
            <person name="Steindorff A."/>
            <person name="Hensen N."/>
            <person name="Bonometti L."/>
            <person name="Westerberg I."/>
            <person name="Brannstrom I.O."/>
            <person name="Guillou S."/>
            <person name="Cros-Aarteil S."/>
            <person name="Calhoun S."/>
            <person name="Haridas S."/>
            <person name="Kuo A."/>
            <person name="Mondo S."/>
            <person name="Pangilinan J."/>
            <person name="Riley R."/>
            <person name="Labutti K."/>
            <person name="Andreopoulos B."/>
            <person name="Lipzen A."/>
            <person name="Chen C."/>
            <person name="Yanf M."/>
            <person name="Daum C."/>
            <person name="Ng V."/>
            <person name="Clum A."/>
            <person name="Ohm R."/>
            <person name="Martin F."/>
            <person name="Silar P."/>
            <person name="Natvig D."/>
            <person name="Lalanne C."/>
            <person name="Gautier V."/>
            <person name="Ament-Velasquez S.L."/>
            <person name="Kruys A."/>
            <person name="Hutchinson M.I."/>
            <person name="Powell A.J."/>
            <person name="Barry K."/>
            <person name="Miller A.N."/>
            <person name="Grigoriev I.V."/>
            <person name="Debuchy R."/>
            <person name="Gladieux P."/>
            <person name="Thoren M.H."/>
            <person name="Johannesson H."/>
        </authorList>
    </citation>
    <scope>NUCLEOTIDE SEQUENCE</scope>
    <source>
        <strain evidence="2">PSN243</strain>
    </source>
</reference>
<protein>
    <submittedName>
        <fullName evidence="2">Uncharacterized protein</fullName>
    </submittedName>
</protein>
<reference evidence="2" key="1">
    <citation type="journal article" date="2023" name="Mol. Phylogenet. Evol.">
        <title>Genome-scale phylogeny and comparative genomics of the fungal order Sordariales.</title>
        <authorList>
            <person name="Hensen N."/>
            <person name="Bonometti L."/>
            <person name="Westerberg I."/>
            <person name="Brannstrom I.O."/>
            <person name="Guillou S."/>
            <person name="Cros-Aarteil S."/>
            <person name="Calhoun S."/>
            <person name="Haridas S."/>
            <person name="Kuo A."/>
            <person name="Mondo S."/>
            <person name="Pangilinan J."/>
            <person name="Riley R."/>
            <person name="LaButti K."/>
            <person name="Andreopoulos B."/>
            <person name="Lipzen A."/>
            <person name="Chen C."/>
            <person name="Yan M."/>
            <person name="Daum C."/>
            <person name="Ng V."/>
            <person name="Clum A."/>
            <person name="Steindorff A."/>
            <person name="Ohm R.A."/>
            <person name="Martin F."/>
            <person name="Silar P."/>
            <person name="Natvig D.O."/>
            <person name="Lalanne C."/>
            <person name="Gautier V."/>
            <person name="Ament-Velasquez S.L."/>
            <person name="Kruys A."/>
            <person name="Hutchinson M.I."/>
            <person name="Powell A.J."/>
            <person name="Barry K."/>
            <person name="Miller A.N."/>
            <person name="Grigoriev I.V."/>
            <person name="Debuchy R."/>
            <person name="Gladieux P."/>
            <person name="Hiltunen Thoren M."/>
            <person name="Johannesson H."/>
        </authorList>
    </citation>
    <scope>NUCLEOTIDE SEQUENCE</scope>
    <source>
        <strain evidence="2">PSN243</strain>
    </source>
</reference>
<sequence length="115" mass="12238">MRYLTIISLVSCLAAFASASPGAPDAPAMQDITERDASPLDERATALVKCPDRNGCKCVKGTKQGQYCGWCKQVDSAGRGGSWDHIYECNSNGGCCNYGTSKKCAGDNWAKYCPA</sequence>
<name>A0AAV9GBK4_9PEZI</name>
<comment type="caution">
    <text evidence="2">The sequence shown here is derived from an EMBL/GenBank/DDBJ whole genome shotgun (WGS) entry which is preliminary data.</text>
</comment>
<organism evidence="2 3">
    <name type="scientific">Podospora aff. communis PSN243</name>
    <dbReference type="NCBI Taxonomy" id="3040156"/>
    <lineage>
        <taxon>Eukaryota</taxon>
        <taxon>Fungi</taxon>
        <taxon>Dikarya</taxon>
        <taxon>Ascomycota</taxon>
        <taxon>Pezizomycotina</taxon>
        <taxon>Sordariomycetes</taxon>
        <taxon>Sordariomycetidae</taxon>
        <taxon>Sordariales</taxon>
        <taxon>Podosporaceae</taxon>
        <taxon>Podospora</taxon>
    </lineage>
</organism>
<accession>A0AAV9GBK4</accession>